<feature type="chain" id="PRO_5024332774" evidence="1">
    <location>
        <begin position="19"/>
        <end position="42"/>
    </location>
</feature>
<comment type="caution">
    <text evidence="2">The sequence shown here is derived from an EMBL/GenBank/DDBJ whole genome shotgun (WGS) entry which is preliminary data.</text>
</comment>
<protein>
    <submittedName>
        <fullName evidence="2">Uncharacterized protein</fullName>
    </submittedName>
</protein>
<keyword evidence="3" id="KW-1185">Reference proteome</keyword>
<evidence type="ECO:0000256" key="1">
    <source>
        <dbReference type="SAM" id="SignalP"/>
    </source>
</evidence>
<name>A0A5N4E6G3_CAMDR</name>
<dbReference type="AlphaFoldDB" id="A0A5N4E6G3"/>
<evidence type="ECO:0000313" key="2">
    <source>
        <dbReference type="EMBL" id="KAB1279061.1"/>
    </source>
</evidence>
<gene>
    <name evidence="2" type="ORF">Cadr_000006591</name>
</gene>
<proteinExistence type="predicted"/>
<reference evidence="2 3" key="1">
    <citation type="journal article" date="2019" name="Mol. Ecol. Resour.">
        <title>Improving Illumina assemblies with Hi-C and long reads: an example with the North African dromedary.</title>
        <authorList>
            <person name="Elbers J.P."/>
            <person name="Rogers M.F."/>
            <person name="Perelman P.L."/>
            <person name="Proskuryakova A.A."/>
            <person name="Serdyukova N.A."/>
            <person name="Johnson W.E."/>
            <person name="Horin P."/>
            <person name="Corander J."/>
            <person name="Murphy D."/>
            <person name="Burger P.A."/>
        </authorList>
    </citation>
    <scope>NUCLEOTIDE SEQUENCE [LARGE SCALE GENOMIC DNA]</scope>
    <source>
        <strain evidence="2">Drom800</strain>
        <tissue evidence="2">Blood</tissue>
    </source>
</reference>
<keyword evidence="1" id="KW-0732">Signal</keyword>
<organism evidence="2 3">
    <name type="scientific">Camelus dromedarius</name>
    <name type="common">Dromedary</name>
    <name type="synonym">Arabian camel</name>
    <dbReference type="NCBI Taxonomy" id="9838"/>
    <lineage>
        <taxon>Eukaryota</taxon>
        <taxon>Metazoa</taxon>
        <taxon>Chordata</taxon>
        <taxon>Craniata</taxon>
        <taxon>Vertebrata</taxon>
        <taxon>Euteleostomi</taxon>
        <taxon>Mammalia</taxon>
        <taxon>Eutheria</taxon>
        <taxon>Laurasiatheria</taxon>
        <taxon>Artiodactyla</taxon>
        <taxon>Tylopoda</taxon>
        <taxon>Camelidae</taxon>
        <taxon>Camelus</taxon>
    </lineage>
</organism>
<evidence type="ECO:0000313" key="3">
    <source>
        <dbReference type="Proteomes" id="UP000299084"/>
    </source>
</evidence>
<dbReference type="EMBL" id="JWIN03000005">
    <property type="protein sequence ID" value="KAB1279061.1"/>
    <property type="molecule type" value="Genomic_DNA"/>
</dbReference>
<feature type="signal peptide" evidence="1">
    <location>
        <begin position="1"/>
        <end position="18"/>
    </location>
</feature>
<accession>A0A5N4E6G3</accession>
<dbReference type="Proteomes" id="UP000299084">
    <property type="component" value="Unassembled WGS sequence"/>
</dbReference>
<sequence length="42" mass="4897">MMTFWVMLSATFLEYALRRSEQPASLLWPCTEAGRKGQGREF</sequence>